<evidence type="ECO:0000313" key="3">
    <source>
        <dbReference type="Proteomes" id="UP001189624"/>
    </source>
</evidence>
<name>A0AA86T5H5_9FABA</name>
<protein>
    <submittedName>
        <fullName evidence="2">Uncharacterized protein</fullName>
    </submittedName>
</protein>
<feature type="non-terminal residue" evidence="2">
    <location>
        <position position="1"/>
    </location>
</feature>
<dbReference type="EMBL" id="OY731404">
    <property type="protein sequence ID" value="CAJ1968683.1"/>
    <property type="molecule type" value="Genomic_DNA"/>
</dbReference>
<dbReference type="Gramene" id="rna-AYBTSS11_LOCUS21849">
    <property type="protein sequence ID" value="CAJ1968683.1"/>
    <property type="gene ID" value="gene-AYBTSS11_LOCUS21849"/>
</dbReference>
<accession>A0AA86T5H5</accession>
<dbReference type="AlphaFoldDB" id="A0AA86T5H5"/>
<keyword evidence="3" id="KW-1185">Reference proteome</keyword>
<feature type="non-terminal residue" evidence="2">
    <location>
        <position position="52"/>
    </location>
</feature>
<gene>
    <name evidence="2" type="ORF">AYBTSS11_LOCUS21849</name>
</gene>
<proteinExistence type="predicted"/>
<sequence>IPQIAGLHASIHNNISTEISKNGGHVVLSAGYGKRREHKAMNSLKKKTKINQ</sequence>
<evidence type="ECO:0000313" key="2">
    <source>
        <dbReference type="EMBL" id="CAJ1968683.1"/>
    </source>
</evidence>
<evidence type="ECO:0000256" key="1">
    <source>
        <dbReference type="SAM" id="MobiDB-lite"/>
    </source>
</evidence>
<dbReference type="Proteomes" id="UP001189624">
    <property type="component" value="Chromosome 7"/>
</dbReference>
<feature type="region of interest" description="Disordered" evidence="1">
    <location>
        <begin position="33"/>
        <end position="52"/>
    </location>
</feature>
<reference evidence="2" key="1">
    <citation type="submission" date="2023-10" db="EMBL/GenBank/DDBJ databases">
        <authorList>
            <person name="Domelevo Entfellner J.-B."/>
        </authorList>
    </citation>
    <scope>NUCLEOTIDE SEQUENCE</scope>
</reference>
<organism evidence="2 3">
    <name type="scientific">Sphenostylis stenocarpa</name>
    <dbReference type="NCBI Taxonomy" id="92480"/>
    <lineage>
        <taxon>Eukaryota</taxon>
        <taxon>Viridiplantae</taxon>
        <taxon>Streptophyta</taxon>
        <taxon>Embryophyta</taxon>
        <taxon>Tracheophyta</taxon>
        <taxon>Spermatophyta</taxon>
        <taxon>Magnoliopsida</taxon>
        <taxon>eudicotyledons</taxon>
        <taxon>Gunneridae</taxon>
        <taxon>Pentapetalae</taxon>
        <taxon>rosids</taxon>
        <taxon>fabids</taxon>
        <taxon>Fabales</taxon>
        <taxon>Fabaceae</taxon>
        <taxon>Papilionoideae</taxon>
        <taxon>50 kb inversion clade</taxon>
        <taxon>NPAAA clade</taxon>
        <taxon>indigoferoid/millettioid clade</taxon>
        <taxon>Phaseoleae</taxon>
        <taxon>Sphenostylis</taxon>
    </lineage>
</organism>